<reference evidence="1" key="1">
    <citation type="journal article" date="2018" name="Genome Biol.">
        <title>SKESA: strategic k-mer extension for scrupulous assemblies.</title>
        <authorList>
            <person name="Souvorov A."/>
            <person name="Agarwala R."/>
            <person name="Lipman D.J."/>
        </authorList>
    </citation>
    <scope>NUCLEOTIDE SEQUENCE</scope>
    <source>
        <strain evidence="1">MA.GA5703TB</strain>
    </source>
</reference>
<gene>
    <name evidence="1" type="ORF">G8J98_000405</name>
</gene>
<dbReference type="EMBL" id="DAAUEW010000001">
    <property type="protein sequence ID" value="HAF2062198.1"/>
    <property type="molecule type" value="Genomic_DNA"/>
</dbReference>
<evidence type="ECO:0000313" key="1">
    <source>
        <dbReference type="EMBL" id="HAF2062198.1"/>
    </source>
</evidence>
<dbReference type="AlphaFoldDB" id="A0A743M8F4"/>
<proteinExistence type="predicted"/>
<reference evidence="1" key="2">
    <citation type="submission" date="2020-02" db="EMBL/GenBank/DDBJ databases">
        <authorList>
            <consortium name="NCBI Pathogen Detection Project"/>
        </authorList>
    </citation>
    <scope>NUCLEOTIDE SEQUENCE</scope>
    <source>
        <strain evidence="1">MA.GA5703TB</strain>
    </source>
</reference>
<comment type="caution">
    <text evidence="1">The sequence shown here is derived from an EMBL/GenBank/DDBJ whole genome shotgun (WGS) entry which is preliminary data.</text>
</comment>
<protein>
    <submittedName>
        <fullName evidence="1">PTS ascorbate transporter subunit IIC</fullName>
    </submittedName>
</protein>
<accession>A0A743M8F4</accession>
<sequence length="47" mass="5191">VWAIPLTGLAKEGVGWTGIFDWATLWPAICELLKFIASTFHLGPYSI</sequence>
<feature type="non-terminal residue" evidence="1">
    <location>
        <position position="1"/>
    </location>
</feature>
<organism evidence="1">
    <name type="scientific">Salmonella enterica</name>
    <name type="common">Salmonella choleraesuis</name>
    <dbReference type="NCBI Taxonomy" id="28901"/>
    <lineage>
        <taxon>Bacteria</taxon>
        <taxon>Pseudomonadati</taxon>
        <taxon>Pseudomonadota</taxon>
        <taxon>Gammaproteobacteria</taxon>
        <taxon>Enterobacterales</taxon>
        <taxon>Enterobacteriaceae</taxon>
        <taxon>Salmonella</taxon>
    </lineage>
</organism>
<name>A0A743M8F4_SALER</name>